<dbReference type="FunFam" id="2.130.10.10:FF:002027">
    <property type="entry name" value="Uncharacterized protein"/>
    <property type="match status" value="1"/>
</dbReference>
<dbReference type="PANTHER" id="PTHR12442">
    <property type="entry name" value="DYNEIN INTERMEDIATE CHAIN"/>
    <property type="match status" value="1"/>
</dbReference>
<dbReference type="GO" id="GO:0036158">
    <property type="term" value="P:outer dynein arm assembly"/>
    <property type="evidence" value="ECO:0007669"/>
    <property type="project" value="TreeGrafter"/>
</dbReference>
<dbReference type="GO" id="GO:0045504">
    <property type="term" value="F:dynein heavy chain binding"/>
    <property type="evidence" value="ECO:0007669"/>
    <property type="project" value="TreeGrafter"/>
</dbReference>
<feature type="region of interest" description="Disordered" evidence="12">
    <location>
        <begin position="72"/>
        <end position="99"/>
    </location>
</feature>
<dbReference type="PANTHER" id="PTHR12442:SF7">
    <property type="entry name" value="DYNEIN AXONEMAL INTERMEDIATE CHAIN 2"/>
    <property type="match status" value="1"/>
</dbReference>
<keyword evidence="7" id="KW-0243">Dynein</keyword>
<evidence type="ECO:0000256" key="9">
    <source>
        <dbReference type="ARBA" id="ARBA00023175"/>
    </source>
</evidence>
<dbReference type="Pfam" id="PF00400">
    <property type="entry name" value="WD40"/>
    <property type="match status" value="1"/>
</dbReference>
<keyword evidence="8" id="KW-0969">Cilium</keyword>
<dbReference type="InterPro" id="IPR015943">
    <property type="entry name" value="WD40/YVTN_repeat-like_dom_sf"/>
</dbReference>
<name>A0A0P5UR14_9CRUS</name>
<evidence type="ECO:0000256" key="7">
    <source>
        <dbReference type="ARBA" id="ARBA00023017"/>
    </source>
</evidence>
<dbReference type="AlphaFoldDB" id="A0A0P5UR14"/>
<evidence type="ECO:0000256" key="3">
    <source>
        <dbReference type="ARBA" id="ARBA00022490"/>
    </source>
</evidence>
<keyword evidence="14" id="KW-1185">Reference proteome</keyword>
<evidence type="ECO:0000256" key="5">
    <source>
        <dbReference type="ARBA" id="ARBA00022701"/>
    </source>
</evidence>
<dbReference type="PROSITE" id="PS50082">
    <property type="entry name" value="WD_REPEATS_2"/>
    <property type="match status" value="1"/>
</dbReference>
<comment type="subcellular location">
    <subcellularLocation>
        <location evidence="1">Cytoplasm</location>
        <location evidence="1">Cytoskeleton</location>
        <location evidence="1">Cilium axoneme</location>
    </subcellularLocation>
</comment>
<dbReference type="OrthoDB" id="366230at2759"/>
<keyword evidence="4" id="KW-0853">WD repeat</keyword>
<dbReference type="InterPro" id="IPR036322">
    <property type="entry name" value="WD40_repeat_dom_sf"/>
</dbReference>
<dbReference type="GO" id="GO:0003341">
    <property type="term" value="P:cilium movement"/>
    <property type="evidence" value="ECO:0007669"/>
    <property type="project" value="TreeGrafter"/>
</dbReference>
<proteinExistence type="inferred from homology"/>
<reference evidence="13 14" key="1">
    <citation type="submission" date="2016-03" db="EMBL/GenBank/DDBJ databases">
        <title>EvidentialGene: Evidence-directed Construction of Genes on Genomes.</title>
        <authorList>
            <person name="Gilbert D.G."/>
            <person name="Choi J.-H."/>
            <person name="Mockaitis K."/>
            <person name="Colbourne J."/>
            <person name="Pfrender M."/>
        </authorList>
    </citation>
    <scope>NUCLEOTIDE SEQUENCE [LARGE SCALE GENOMIC DNA]</scope>
    <source>
        <strain evidence="13 14">Xinb3</strain>
        <tissue evidence="13">Complete organism</tissue>
    </source>
</reference>
<dbReference type="EMBL" id="LRGB01000243">
    <property type="protein sequence ID" value="KZS20188.1"/>
    <property type="molecule type" value="Genomic_DNA"/>
</dbReference>
<evidence type="ECO:0000256" key="10">
    <source>
        <dbReference type="ARBA" id="ARBA00023212"/>
    </source>
</evidence>
<comment type="caution">
    <text evidence="13">The sequence shown here is derived from an EMBL/GenBank/DDBJ whole genome shotgun (WGS) entry which is preliminary data.</text>
</comment>
<accession>A0A0P5UR14</accession>
<dbReference type="STRING" id="35525.A0A0P5UR14"/>
<evidence type="ECO:0000256" key="8">
    <source>
        <dbReference type="ARBA" id="ARBA00023069"/>
    </source>
</evidence>
<feature type="compositionally biased region" description="Basic and acidic residues" evidence="12">
    <location>
        <begin position="76"/>
        <end position="85"/>
    </location>
</feature>
<evidence type="ECO:0000256" key="6">
    <source>
        <dbReference type="ARBA" id="ARBA00022737"/>
    </source>
</evidence>
<dbReference type="Gene3D" id="2.130.10.10">
    <property type="entry name" value="YVTN repeat-like/Quinoprotein amine dehydrogenase"/>
    <property type="match status" value="2"/>
</dbReference>
<evidence type="ECO:0000313" key="13">
    <source>
        <dbReference type="EMBL" id="KZS20188.1"/>
    </source>
</evidence>
<evidence type="ECO:0000256" key="4">
    <source>
        <dbReference type="ARBA" id="ARBA00022574"/>
    </source>
</evidence>
<evidence type="ECO:0000256" key="12">
    <source>
        <dbReference type="SAM" id="MobiDB-lite"/>
    </source>
</evidence>
<evidence type="ECO:0000256" key="1">
    <source>
        <dbReference type="ARBA" id="ARBA00004430"/>
    </source>
</evidence>
<dbReference type="SUPFAM" id="SSF50978">
    <property type="entry name" value="WD40 repeat-like"/>
    <property type="match status" value="1"/>
</dbReference>
<keyword evidence="9" id="KW-0505">Motor protein</keyword>
<keyword evidence="3" id="KW-0963">Cytoplasm</keyword>
<comment type="similarity">
    <text evidence="2">Belongs to the dynein intermediate chain family.</text>
</comment>
<dbReference type="InterPro" id="IPR001680">
    <property type="entry name" value="WD40_rpt"/>
</dbReference>
<dbReference type="GO" id="GO:0045503">
    <property type="term" value="F:dynein light chain binding"/>
    <property type="evidence" value="ECO:0007669"/>
    <property type="project" value="TreeGrafter"/>
</dbReference>
<keyword evidence="10" id="KW-0206">Cytoskeleton</keyword>
<organism evidence="13 14">
    <name type="scientific">Daphnia magna</name>
    <dbReference type="NCBI Taxonomy" id="35525"/>
    <lineage>
        <taxon>Eukaryota</taxon>
        <taxon>Metazoa</taxon>
        <taxon>Ecdysozoa</taxon>
        <taxon>Arthropoda</taxon>
        <taxon>Crustacea</taxon>
        <taxon>Branchiopoda</taxon>
        <taxon>Diplostraca</taxon>
        <taxon>Cladocera</taxon>
        <taxon>Anomopoda</taxon>
        <taxon>Daphniidae</taxon>
        <taxon>Daphnia</taxon>
    </lineage>
</organism>
<keyword evidence="6" id="KW-0677">Repeat</keyword>
<dbReference type="Proteomes" id="UP000076858">
    <property type="component" value="Unassembled WGS sequence"/>
</dbReference>
<dbReference type="GO" id="GO:0005874">
    <property type="term" value="C:microtubule"/>
    <property type="evidence" value="ECO:0007669"/>
    <property type="project" value="UniProtKB-KW"/>
</dbReference>
<dbReference type="InterPro" id="IPR050687">
    <property type="entry name" value="Dynein_IC"/>
</dbReference>
<evidence type="ECO:0000313" key="14">
    <source>
        <dbReference type="Proteomes" id="UP000076858"/>
    </source>
</evidence>
<keyword evidence="5" id="KW-0493">Microtubule</keyword>
<protein>
    <submittedName>
        <fullName evidence="13">Dynein intermediate chain</fullName>
    </submittedName>
</protein>
<keyword evidence="11" id="KW-0966">Cell projection</keyword>
<evidence type="ECO:0000256" key="2">
    <source>
        <dbReference type="ARBA" id="ARBA00011059"/>
    </source>
</evidence>
<gene>
    <name evidence="13" type="ORF">APZ42_013189</name>
</gene>
<evidence type="ECO:0000256" key="11">
    <source>
        <dbReference type="ARBA" id="ARBA00023273"/>
    </source>
</evidence>
<sequence length="649" mass="72129">MDLTCVVRRDIKLLSKRKCNFSDAILNPSQSVDIYPDSELTASFTIAKNKEIGVQCQACDLSALHINTDSASTENRGIHHKEGGWPRDVNPQESDQTARYRKKIEKDEAYSHAVLHLGQQMEHYIKQNNVFNIYEDYFTDAPDVPTPDPNPLRTLHLLKDPSPTRRAVTGLSWSPDGGTKLAAAYSDPFWKNLFDHKDNDSYIWNIERAVQPEIVLRSMSQLRSVSFNPRDQHILAGGSIYGAVGIWDVRKSQGPVECVPIDVGHSESVTSIIWSNSKAGGEFFSASGDGQVLWWDMRKLNAPIDALVLDPSATPRPENALSACCLEYDPSMPNKFLVGTRQGIVMNCNRRARTTAERIMCQYEAHLGPVHALHRHPQLPKIFLTVGDWTTNIWTEDIRDSPILTLRNQNVQLLAGAWSYTRPSVIFTAATDGALYLWDILAQRINPTLCSQVSESPLLSLSTQEQGKIMAVGSKDGRLSVIQISENLSTVTRNDKAALTSLLERETRREKTLEQRSKDGKSKQGAKASIVFHMAVASVAAATQSSLVVQQPQSPTSPSKKMFESLKETLQALHSKENTSNGECHEATGIEPSIDMMPAIDGQGSQINLSVSQPMESTVDQHLQTAEEAFFETMDQDILSRGMEEKQQS</sequence>
<dbReference type="SMART" id="SM00320">
    <property type="entry name" value="WD40"/>
    <property type="match status" value="6"/>
</dbReference>
<dbReference type="GO" id="GO:0036157">
    <property type="term" value="C:outer dynein arm"/>
    <property type="evidence" value="ECO:0007669"/>
    <property type="project" value="TreeGrafter"/>
</dbReference>